<evidence type="ECO:0000256" key="1">
    <source>
        <dbReference type="ARBA" id="ARBA00004651"/>
    </source>
</evidence>
<dbReference type="PANTHER" id="PTHR22926">
    <property type="entry name" value="PHOSPHO-N-ACETYLMURAMOYL-PENTAPEPTIDE-TRANSFERASE"/>
    <property type="match status" value="1"/>
</dbReference>
<evidence type="ECO:0000313" key="9">
    <source>
        <dbReference type="EMBL" id="MCA6078266.1"/>
    </source>
</evidence>
<keyword evidence="2" id="KW-1003">Cell membrane</keyword>
<dbReference type="PROSITE" id="PS01347">
    <property type="entry name" value="MRAY_1"/>
    <property type="match status" value="1"/>
</dbReference>
<evidence type="ECO:0000313" key="10">
    <source>
        <dbReference type="Proteomes" id="UP001139409"/>
    </source>
</evidence>
<feature type="transmembrane region" description="Helical" evidence="8">
    <location>
        <begin position="211"/>
        <end position="230"/>
    </location>
</feature>
<organism evidence="9 10">
    <name type="scientific">Fulvivirga sedimenti</name>
    <dbReference type="NCBI Taxonomy" id="2879465"/>
    <lineage>
        <taxon>Bacteria</taxon>
        <taxon>Pseudomonadati</taxon>
        <taxon>Bacteroidota</taxon>
        <taxon>Cytophagia</taxon>
        <taxon>Cytophagales</taxon>
        <taxon>Fulvivirgaceae</taxon>
        <taxon>Fulvivirga</taxon>
    </lineage>
</organism>
<reference evidence="9" key="1">
    <citation type="submission" date="2021-09" db="EMBL/GenBank/DDBJ databases">
        <title>Fulvivirga sp. isolated from coastal sediment.</title>
        <authorList>
            <person name="Yu H."/>
        </authorList>
    </citation>
    <scope>NUCLEOTIDE SEQUENCE</scope>
    <source>
        <strain evidence="9">1062</strain>
    </source>
</reference>
<feature type="transmembrane region" description="Helical" evidence="8">
    <location>
        <begin position="180"/>
        <end position="199"/>
    </location>
</feature>
<keyword evidence="7" id="KW-0460">Magnesium</keyword>
<dbReference type="AlphaFoldDB" id="A0A9X1HV67"/>
<dbReference type="PROSITE" id="PS01348">
    <property type="entry name" value="MRAY_2"/>
    <property type="match status" value="1"/>
</dbReference>
<sequence length="353" mass="39084">MVKYILSSFCLAFFLFPAFISFLEKTRILDVPDKRKIHAIHTPSMGGVPMFISVAFALYLWYPEPLLEFKFLIAALILMFSVGLRDDLVPLPASLKLASQLIPFLLLINWGGFRLNSFYELAPAIEFHPVLIWLISIFVFIVITNSINLIDGLDGLAGSIGLIIFISYGTWFMIAGFEEAGYFCFAVVGAITAFLFFNWQPSRIFMGDTGALTLGLMSAAFTILFINYNFNLDPSNPAFLSTGVATAICIMIIPLTDTLRVFIIRILAGRSPFSADTNHLHHMLIQCGMTHSGAVKILASVNLMFIGLAFVGRSWSPRILLLCAVLMAISGVILLTLAVRLRLKTKPQKAPVQ</sequence>
<feature type="transmembrane region" description="Helical" evidence="8">
    <location>
        <begin position="68"/>
        <end position="85"/>
    </location>
</feature>
<feature type="transmembrane region" description="Helical" evidence="8">
    <location>
        <begin position="236"/>
        <end position="255"/>
    </location>
</feature>
<evidence type="ECO:0000256" key="2">
    <source>
        <dbReference type="ARBA" id="ARBA00022475"/>
    </source>
</evidence>
<feature type="transmembrane region" description="Helical" evidence="8">
    <location>
        <begin position="127"/>
        <end position="144"/>
    </location>
</feature>
<feature type="binding site" evidence="7">
    <location>
        <position position="208"/>
    </location>
    <ligand>
        <name>Mg(2+)</name>
        <dbReference type="ChEBI" id="CHEBI:18420"/>
    </ligand>
</feature>
<comment type="subcellular location">
    <subcellularLocation>
        <location evidence="1">Cell membrane</location>
        <topology evidence="1">Multi-pass membrane protein</topology>
    </subcellularLocation>
</comment>
<comment type="caution">
    <text evidence="9">The sequence shown here is derived from an EMBL/GenBank/DDBJ whole genome shotgun (WGS) entry which is preliminary data.</text>
</comment>
<evidence type="ECO:0000256" key="3">
    <source>
        <dbReference type="ARBA" id="ARBA00022679"/>
    </source>
</evidence>
<evidence type="ECO:0000256" key="8">
    <source>
        <dbReference type="SAM" id="Phobius"/>
    </source>
</evidence>
<feature type="transmembrane region" description="Helical" evidence="8">
    <location>
        <begin position="293"/>
        <end position="313"/>
    </location>
</feature>
<dbReference type="Proteomes" id="UP001139409">
    <property type="component" value="Unassembled WGS sequence"/>
</dbReference>
<feature type="transmembrane region" description="Helical" evidence="8">
    <location>
        <begin position="6"/>
        <end position="23"/>
    </location>
</feature>
<feature type="transmembrane region" description="Helical" evidence="8">
    <location>
        <begin position="319"/>
        <end position="339"/>
    </location>
</feature>
<dbReference type="EMBL" id="JAIXNE010000005">
    <property type="protein sequence ID" value="MCA6078266.1"/>
    <property type="molecule type" value="Genomic_DNA"/>
</dbReference>
<dbReference type="GO" id="GO:0005886">
    <property type="term" value="C:plasma membrane"/>
    <property type="evidence" value="ECO:0007669"/>
    <property type="project" value="UniProtKB-SubCell"/>
</dbReference>
<feature type="binding site" evidence="7">
    <location>
        <position position="148"/>
    </location>
    <ligand>
        <name>Mg(2+)</name>
        <dbReference type="ChEBI" id="CHEBI:18420"/>
    </ligand>
</feature>
<accession>A0A9X1HV67</accession>
<dbReference type="Pfam" id="PF00953">
    <property type="entry name" value="Glycos_transf_4"/>
    <property type="match status" value="1"/>
</dbReference>
<feature type="transmembrane region" description="Helical" evidence="8">
    <location>
        <begin position="156"/>
        <end position="174"/>
    </location>
</feature>
<keyword evidence="5 8" id="KW-1133">Transmembrane helix</keyword>
<evidence type="ECO:0000256" key="6">
    <source>
        <dbReference type="ARBA" id="ARBA00023136"/>
    </source>
</evidence>
<protein>
    <submittedName>
        <fullName evidence="9">Undecaprenyl/decaprenyl-phosphate alpha-N-acetylglucosaminyl 1-phosphate transferase</fullName>
    </submittedName>
</protein>
<gene>
    <name evidence="9" type="ORF">LDX50_25565</name>
</gene>
<proteinExistence type="predicted"/>
<dbReference type="GO" id="GO:0046872">
    <property type="term" value="F:metal ion binding"/>
    <property type="evidence" value="ECO:0007669"/>
    <property type="project" value="UniProtKB-KW"/>
</dbReference>
<keyword evidence="3 9" id="KW-0808">Transferase</keyword>
<feature type="transmembrane region" description="Helical" evidence="8">
    <location>
        <begin position="44"/>
        <end position="62"/>
    </location>
</feature>
<dbReference type="PANTHER" id="PTHR22926:SF3">
    <property type="entry name" value="UNDECAPRENYL-PHOSPHATE ALPHA-N-ACETYLGLUCOSAMINYL 1-PHOSPHATE TRANSFERASE"/>
    <property type="match status" value="1"/>
</dbReference>
<evidence type="ECO:0000256" key="7">
    <source>
        <dbReference type="PIRSR" id="PIRSR600715-1"/>
    </source>
</evidence>
<dbReference type="InterPro" id="IPR018480">
    <property type="entry name" value="PNAcMuramoyl-5peptid_Trfase_CS"/>
</dbReference>
<dbReference type="GO" id="GO:0071555">
    <property type="term" value="P:cell wall organization"/>
    <property type="evidence" value="ECO:0007669"/>
    <property type="project" value="TreeGrafter"/>
</dbReference>
<dbReference type="GO" id="GO:0016780">
    <property type="term" value="F:phosphotransferase activity, for other substituted phosphate groups"/>
    <property type="evidence" value="ECO:0007669"/>
    <property type="project" value="InterPro"/>
</dbReference>
<dbReference type="GO" id="GO:0009103">
    <property type="term" value="P:lipopolysaccharide biosynthetic process"/>
    <property type="evidence" value="ECO:0007669"/>
    <property type="project" value="TreeGrafter"/>
</dbReference>
<feature type="transmembrane region" description="Helical" evidence="8">
    <location>
        <begin position="97"/>
        <end position="115"/>
    </location>
</feature>
<dbReference type="CDD" id="cd06853">
    <property type="entry name" value="GT_WecA_like"/>
    <property type="match status" value="1"/>
</dbReference>
<dbReference type="InterPro" id="IPR000715">
    <property type="entry name" value="Glycosyl_transferase_4"/>
</dbReference>
<name>A0A9X1HV67_9BACT</name>
<dbReference type="GO" id="GO:0044038">
    <property type="term" value="P:cell wall macromolecule biosynthetic process"/>
    <property type="evidence" value="ECO:0007669"/>
    <property type="project" value="TreeGrafter"/>
</dbReference>
<dbReference type="RefSeq" id="WP_225699120.1">
    <property type="nucleotide sequence ID" value="NZ_JAIXNE010000005.1"/>
</dbReference>
<comment type="cofactor">
    <cofactor evidence="7">
        <name>Mg(2+)</name>
        <dbReference type="ChEBI" id="CHEBI:18420"/>
    </cofactor>
</comment>
<evidence type="ECO:0000256" key="4">
    <source>
        <dbReference type="ARBA" id="ARBA00022692"/>
    </source>
</evidence>
<evidence type="ECO:0000256" key="5">
    <source>
        <dbReference type="ARBA" id="ARBA00022989"/>
    </source>
</evidence>
<keyword evidence="7" id="KW-0479">Metal-binding</keyword>
<keyword evidence="6 8" id="KW-0472">Membrane</keyword>
<keyword evidence="10" id="KW-1185">Reference proteome</keyword>
<keyword evidence="4 8" id="KW-0812">Transmembrane</keyword>